<dbReference type="GO" id="GO:0003677">
    <property type="term" value="F:DNA binding"/>
    <property type="evidence" value="ECO:0007669"/>
    <property type="project" value="UniProtKB-UniRule"/>
</dbReference>
<dbReference type="Proteomes" id="UP000254133">
    <property type="component" value="Unassembled WGS sequence"/>
</dbReference>
<accession>A0A1S9ZVA4</accession>
<reference evidence="2 3" key="1">
    <citation type="submission" date="2018-06" db="EMBL/GenBank/DDBJ databases">
        <authorList>
            <consortium name="Pathogen Informatics"/>
            <person name="Doyle S."/>
        </authorList>
    </citation>
    <scope>NUCLEOTIDE SEQUENCE [LARGE SCALE GENOMIC DNA]</scope>
    <source>
        <strain evidence="2 3">NCTC9426</strain>
    </source>
</reference>
<dbReference type="Pfam" id="PF04014">
    <property type="entry name" value="MazE_antitoxin"/>
    <property type="match status" value="1"/>
</dbReference>
<evidence type="ECO:0000313" key="2">
    <source>
        <dbReference type="EMBL" id="STY90314.1"/>
    </source>
</evidence>
<proteinExistence type="inferred from homology"/>
<dbReference type="InterPro" id="IPR051734">
    <property type="entry name" value="VapB_TA_antitoxins"/>
</dbReference>
<dbReference type="PANTHER" id="PTHR37550:SF1">
    <property type="entry name" value="SSL1300 PROTEIN"/>
    <property type="match status" value="1"/>
</dbReference>
<dbReference type="Gene3D" id="2.10.260.10">
    <property type="match status" value="1"/>
</dbReference>
<evidence type="ECO:0000313" key="3">
    <source>
        <dbReference type="Proteomes" id="UP000254133"/>
    </source>
</evidence>
<sequence length="87" mass="10184">MRQTATAKLFWTGNSQAVRLPKTFRFEGTEVRIKKQGRQVIIEPAETQDWAWLDKLRAMPKDDSFEEAILEGRQNLKADERDWGAFE</sequence>
<dbReference type="RefSeq" id="WP_078275189.1">
    <property type="nucleotide sequence ID" value="NZ_CP030241.1"/>
</dbReference>
<dbReference type="InterPro" id="IPR037914">
    <property type="entry name" value="SpoVT-AbrB_sf"/>
</dbReference>
<dbReference type="PANTHER" id="PTHR37550">
    <property type="entry name" value="ANTITOXIN VAPB1"/>
    <property type="match status" value="1"/>
</dbReference>
<protein>
    <submittedName>
        <fullName evidence="2">Antitoxin VapB1</fullName>
    </submittedName>
</protein>
<evidence type="ECO:0000256" key="1">
    <source>
        <dbReference type="ARBA" id="ARBA00007924"/>
    </source>
</evidence>
<dbReference type="EMBL" id="UGPZ01000002">
    <property type="protein sequence ID" value="STY90314.1"/>
    <property type="molecule type" value="Genomic_DNA"/>
</dbReference>
<dbReference type="InterPro" id="IPR007159">
    <property type="entry name" value="SpoVT-AbrB_dom"/>
</dbReference>
<dbReference type="SUPFAM" id="SSF89447">
    <property type="entry name" value="AbrB/MazE/MraZ-like"/>
    <property type="match status" value="1"/>
</dbReference>
<name>A0A1S9ZVA4_MORBO</name>
<comment type="similarity">
    <text evidence="1">Belongs to the VapB family.</text>
</comment>
<gene>
    <name evidence="2" type="primary">vapB1</name>
    <name evidence="2" type="ORF">NCTC9426_00329</name>
</gene>
<dbReference type="KEGG" id="mboi:DQF64_02200"/>
<organism evidence="2 3">
    <name type="scientific">Moraxella bovis</name>
    <dbReference type="NCBI Taxonomy" id="476"/>
    <lineage>
        <taxon>Bacteria</taxon>
        <taxon>Pseudomonadati</taxon>
        <taxon>Pseudomonadota</taxon>
        <taxon>Gammaproteobacteria</taxon>
        <taxon>Moraxellales</taxon>
        <taxon>Moraxellaceae</taxon>
        <taxon>Moraxella</taxon>
    </lineage>
</organism>
<dbReference type="STRING" id="476.B0182_12335"/>
<dbReference type="PROSITE" id="PS51740">
    <property type="entry name" value="SPOVT_ABRB"/>
    <property type="match status" value="1"/>
</dbReference>
<dbReference type="AlphaFoldDB" id="A0A1S9ZVA4"/>